<dbReference type="EMBL" id="UOFX01000011">
    <property type="protein sequence ID" value="VAX06272.1"/>
    <property type="molecule type" value="Genomic_DNA"/>
</dbReference>
<accession>A0A3B1ARB6</accession>
<reference evidence="1" key="1">
    <citation type="submission" date="2018-06" db="EMBL/GenBank/DDBJ databases">
        <authorList>
            <person name="Zhirakovskaya E."/>
        </authorList>
    </citation>
    <scope>NUCLEOTIDE SEQUENCE</scope>
</reference>
<dbReference type="AlphaFoldDB" id="A0A3B1ARB6"/>
<proteinExistence type="predicted"/>
<protein>
    <submittedName>
        <fullName evidence="1">Uncharacterized protein</fullName>
    </submittedName>
</protein>
<sequence length="79" mass="8849">MVIQSPNSDLSCWRGLPESLWFKSQIMKLCLMLAGKNGVMPTTDEVEESLKMMVQAIQFGGDMSGYLVFDRKGATVRFV</sequence>
<evidence type="ECO:0000313" key="1">
    <source>
        <dbReference type="EMBL" id="VAX06272.1"/>
    </source>
</evidence>
<name>A0A3B1ARB6_9ZZZZ</name>
<organism evidence="1">
    <name type="scientific">hydrothermal vent metagenome</name>
    <dbReference type="NCBI Taxonomy" id="652676"/>
    <lineage>
        <taxon>unclassified sequences</taxon>
        <taxon>metagenomes</taxon>
        <taxon>ecological metagenomes</taxon>
    </lineage>
</organism>
<gene>
    <name evidence="1" type="ORF">MNBD_GAMMA26-1004</name>
</gene>